<reference evidence="2" key="1">
    <citation type="submission" date="2020-10" db="EMBL/GenBank/DDBJ databases">
        <authorList>
            <person name="Gilroy R."/>
        </authorList>
    </citation>
    <scope>NUCLEOTIDE SEQUENCE</scope>
    <source>
        <strain evidence="2">CHK176-22527</strain>
    </source>
</reference>
<accession>A0A9D1HCB4</accession>
<comment type="caution">
    <text evidence="2">The sequence shown here is derived from an EMBL/GenBank/DDBJ whole genome shotgun (WGS) entry which is preliminary data.</text>
</comment>
<protein>
    <submittedName>
        <fullName evidence="2">TIGR04086 family membrane protein</fullName>
    </submittedName>
</protein>
<sequence>MDVFRKSLKAYIAAMILFIAFTAILAAMVTFTGFKEEWTFAGLIVSMTVSAMLLGYLESRVIGKRGLISGALSALIFVVLILLAAEGVFSDMPEASKHTLAYLLPVAGGGAGGIAGVAGEN</sequence>
<feature type="transmembrane region" description="Helical" evidence="1">
    <location>
        <begin position="38"/>
        <end position="57"/>
    </location>
</feature>
<keyword evidence="1" id="KW-0472">Membrane</keyword>
<gene>
    <name evidence="2" type="ORF">IAD12_04090</name>
</gene>
<dbReference type="EMBL" id="DVLX01000045">
    <property type="protein sequence ID" value="HIT99416.1"/>
    <property type="molecule type" value="Genomic_DNA"/>
</dbReference>
<dbReference type="Proteomes" id="UP000824159">
    <property type="component" value="Unassembled WGS sequence"/>
</dbReference>
<dbReference type="AlphaFoldDB" id="A0A9D1HCB4"/>
<proteinExistence type="predicted"/>
<evidence type="ECO:0000313" key="2">
    <source>
        <dbReference type="EMBL" id="HIT99416.1"/>
    </source>
</evidence>
<keyword evidence="1" id="KW-0812">Transmembrane</keyword>
<evidence type="ECO:0000256" key="1">
    <source>
        <dbReference type="SAM" id="Phobius"/>
    </source>
</evidence>
<dbReference type="InterPro" id="IPR023804">
    <property type="entry name" value="DUF3792_TM"/>
</dbReference>
<feature type="transmembrane region" description="Helical" evidence="1">
    <location>
        <begin position="12"/>
        <end position="32"/>
    </location>
</feature>
<reference evidence="2" key="2">
    <citation type="journal article" date="2021" name="PeerJ">
        <title>Extensive microbial diversity within the chicken gut microbiome revealed by metagenomics and culture.</title>
        <authorList>
            <person name="Gilroy R."/>
            <person name="Ravi A."/>
            <person name="Getino M."/>
            <person name="Pursley I."/>
            <person name="Horton D.L."/>
            <person name="Alikhan N.F."/>
            <person name="Baker D."/>
            <person name="Gharbi K."/>
            <person name="Hall N."/>
            <person name="Watson M."/>
            <person name="Adriaenssens E.M."/>
            <person name="Foster-Nyarko E."/>
            <person name="Jarju S."/>
            <person name="Secka A."/>
            <person name="Antonio M."/>
            <person name="Oren A."/>
            <person name="Chaudhuri R.R."/>
            <person name="La Ragione R."/>
            <person name="Hildebrand F."/>
            <person name="Pallen M.J."/>
        </authorList>
    </citation>
    <scope>NUCLEOTIDE SEQUENCE</scope>
    <source>
        <strain evidence="2">CHK176-22527</strain>
    </source>
</reference>
<keyword evidence="1" id="KW-1133">Transmembrane helix</keyword>
<dbReference type="Pfam" id="PF12670">
    <property type="entry name" value="DUF3792"/>
    <property type="match status" value="1"/>
</dbReference>
<name>A0A9D1HCB4_9FIRM</name>
<organism evidence="2 3">
    <name type="scientific">Candidatus Allocopromorpha excrementavium</name>
    <dbReference type="NCBI Taxonomy" id="2840741"/>
    <lineage>
        <taxon>Bacteria</taxon>
        <taxon>Bacillati</taxon>
        <taxon>Bacillota</taxon>
        <taxon>Clostridia</taxon>
        <taxon>Eubacteriales</taxon>
        <taxon>Eubacteriaceae</taxon>
        <taxon>Eubacteriaceae incertae sedis</taxon>
        <taxon>Candidatus Allocopromorpha</taxon>
    </lineage>
</organism>
<feature type="transmembrane region" description="Helical" evidence="1">
    <location>
        <begin position="69"/>
        <end position="89"/>
    </location>
</feature>
<feature type="transmembrane region" description="Helical" evidence="1">
    <location>
        <begin position="101"/>
        <end position="119"/>
    </location>
</feature>
<evidence type="ECO:0000313" key="3">
    <source>
        <dbReference type="Proteomes" id="UP000824159"/>
    </source>
</evidence>
<dbReference type="NCBIfam" id="TIGR04086">
    <property type="entry name" value="TIGR04086_membr"/>
    <property type="match status" value="1"/>
</dbReference>